<name>A0A161MFR9_9ACTN</name>
<evidence type="ECO:0000313" key="2">
    <source>
        <dbReference type="EMBL" id="GAT71363.1"/>
    </source>
</evidence>
<gene>
    <name evidence="2" type="ORF">PS9374_07054</name>
</gene>
<dbReference type="Proteomes" id="UP000077701">
    <property type="component" value="Unassembled WGS sequence"/>
</dbReference>
<keyword evidence="1" id="KW-0812">Transmembrane</keyword>
<sequence>MLWAAALLWAAAPAACLGWLELQALLTPPAPPVPPEEYDGNIYGMVQLFSGGLRLKAFVLIHQVQFTGILGVAPYVLLGLGTCLLGARLGRPRAGRVAAGLLAAVLVPMYSLHLVLFLVEGSAEFMDKGPQWPVFSAVGGDLYQLAAVVLMVLALRSDRPRRGEALHLPKMP</sequence>
<proteinExistence type="predicted"/>
<feature type="transmembrane region" description="Helical" evidence="1">
    <location>
        <begin position="131"/>
        <end position="155"/>
    </location>
</feature>
<feature type="transmembrane region" description="Helical" evidence="1">
    <location>
        <begin position="64"/>
        <end position="85"/>
    </location>
</feature>
<keyword evidence="1" id="KW-0472">Membrane</keyword>
<dbReference type="EMBL" id="BDCX01000028">
    <property type="protein sequence ID" value="GAT71363.1"/>
    <property type="molecule type" value="Genomic_DNA"/>
</dbReference>
<reference evidence="3" key="2">
    <citation type="submission" date="2016-04" db="EMBL/GenBank/DDBJ databases">
        <title>Planomonospora sphaerica JCM9374 whole genome shotgun sequence.</title>
        <authorList>
            <person name="Suzuki T."/>
            <person name="Dohra H."/>
            <person name="Kodani S."/>
        </authorList>
    </citation>
    <scope>NUCLEOTIDE SEQUENCE [LARGE SCALE GENOMIC DNA]</scope>
    <source>
        <strain evidence="3">JCM 9374</strain>
    </source>
</reference>
<dbReference type="AlphaFoldDB" id="A0A161MFR9"/>
<protein>
    <submittedName>
        <fullName evidence="2">Uncharacterized protein</fullName>
    </submittedName>
</protein>
<keyword evidence="1" id="KW-1133">Transmembrane helix</keyword>
<organism evidence="2 3">
    <name type="scientific">Planomonospora sphaerica</name>
    <dbReference type="NCBI Taxonomy" id="161355"/>
    <lineage>
        <taxon>Bacteria</taxon>
        <taxon>Bacillati</taxon>
        <taxon>Actinomycetota</taxon>
        <taxon>Actinomycetes</taxon>
        <taxon>Streptosporangiales</taxon>
        <taxon>Streptosporangiaceae</taxon>
        <taxon>Planomonospora</taxon>
    </lineage>
</organism>
<evidence type="ECO:0000313" key="3">
    <source>
        <dbReference type="Proteomes" id="UP000077701"/>
    </source>
</evidence>
<reference evidence="2 3" key="1">
    <citation type="journal article" date="2016" name="Genome Announc.">
        <title>Draft Genome Sequence of Planomonospora sphaerica JCM9374, a Rare Actinomycete.</title>
        <authorList>
            <person name="Dohra H."/>
            <person name="Suzuki T."/>
            <person name="Inoue Y."/>
            <person name="Kodani S."/>
        </authorList>
    </citation>
    <scope>NUCLEOTIDE SEQUENCE [LARGE SCALE GENOMIC DNA]</scope>
    <source>
        <strain evidence="2 3">JCM 9374</strain>
    </source>
</reference>
<comment type="caution">
    <text evidence="2">The sequence shown here is derived from an EMBL/GenBank/DDBJ whole genome shotgun (WGS) entry which is preliminary data.</text>
</comment>
<feature type="transmembrane region" description="Helical" evidence="1">
    <location>
        <begin position="97"/>
        <end position="119"/>
    </location>
</feature>
<keyword evidence="3" id="KW-1185">Reference proteome</keyword>
<evidence type="ECO:0000256" key="1">
    <source>
        <dbReference type="SAM" id="Phobius"/>
    </source>
</evidence>
<accession>A0A161MFR9</accession>